<proteinExistence type="inferred from homology"/>
<evidence type="ECO:0000313" key="3">
    <source>
        <dbReference type="EMBL" id="RVU05417.1"/>
    </source>
</evidence>
<dbReference type="InterPro" id="IPR002347">
    <property type="entry name" value="SDR_fam"/>
</dbReference>
<organism evidence="3 4">
    <name type="scientific">Novosphingobium umbonatum</name>
    <dbReference type="NCBI Taxonomy" id="1908524"/>
    <lineage>
        <taxon>Bacteria</taxon>
        <taxon>Pseudomonadati</taxon>
        <taxon>Pseudomonadota</taxon>
        <taxon>Alphaproteobacteria</taxon>
        <taxon>Sphingomonadales</taxon>
        <taxon>Sphingomonadaceae</taxon>
        <taxon>Novosphingobium</taxon>
    </lineage>
</organism>
<evidence type="ECO:0000256" key="2">
    <source>
        <dbReference type="ARBA" id="ARBA00023002"/>
    </source>
</evidence>
<dbReference type="Proteomes" id="UP000282837">
    <property type="component" value="Unassembled WGS sequence"/>
</dbReference>
<keyword evidence="4" id="KW-1185">Reference proteome</keyword>
<dbReference type="Pfam" id="PF13561">
    <property type="entry name" value="adh_short_C2"/>
    <property type="match status" value="1"/>
</dbReference>
<accession>A0A437N695</accession>
<dbReference type="InterPro" id="IPR051122">
    <property type="entry name" value="SDR_DHRS6-like"/>
</dbReference>
<name>A0A437N695_9SPHN</name>
<sequence length="254" mass="26500">MALPQTPAFRLDGRRALVTGAGRGIGLAAAAALAQAGAAVTLVARSAGEIEAGAAAIRAEGGLAEAAVLDVGDLRAVEAFFAARPAFHVLVNNAGTNRPKPLWEVSEEDYDAVLDLNVKSAFFVAQHGVKAMLREGVKGSLIHMGSQMGHVGGPRRSLYCASKWALEGMNKAFALDLAPHGIRSNTIAPTFIETPMTKPFFEDQSFLDSVLAKIKLGRLGQVEDLMGAITFLACDASALITGTSLLVDGGWTAD</sequence>
<dbReference type="FunFam" id="3.40.50.720:FF:000084">
    <property type="entry name" value="Short-chain dehydrogenase reductase"/>
    <property type="match status" value="1"/>
</dbReference>
<dbReference type="PANTHER" id="PTHR43477">
    <property type="entry name" value="DIHYDROANTICAPSIN 7-DEHYDROGENASE"/>
    <property type="match status" value="1"/>
</dbReference>
<dbReference type="GO" id="GO:0016491">
    <property type="term" value="F:oxidoreductase activity"/>
    <property type="evidence" value="ECO:0007669"/>
    <property type="project" value="UniProtKB-KW"/>
</dbReference>
<dbReference type="Gene3D" id="3.40.50.720">
    <property type="entry name" value="NAD(P)-binding Rossmann-like Domain"/>
    <property type="match status" value="1"/>
</dbReference>
<evidence type="ECO:0000256" key="1">
    <source>
        <dbReference type="ARBA" id="ARBA00006484"/>
    </source>
</evidence>
<reference evidence="3 4" key="1">
    <citation type="submission" date="2019-01" db="EMBL/GenBank/DDBJ databases">
        <authorList>
            <person name="Chen W.-M."/>
        </authorList>
    </citation>
    <scope>NUCLEOTIDE SEQUENCE [LARGE SCALE GENOMIC DNA]</scope>
    <source>
        <strain evidence="3 4">FSY-9</strain>
    </source>
</reference>
<dbReference type="EMBL" id="SACO01000005">
    <property type="protein sequence ID" value="RVU05417.1"/>
    <property type="molecule type" value="Genomic_DNA"/>
</dbReference>
<keyword evidence="2" id="KW-0560">Oxidoreductase</keyword>
<dbReference type="InterPro" id="IPR020904">
    <property type="entry name" value="Sc_DH/Rdtase_CS"/>
</dbReference>
<evidence type="ECO:0000313" key="4">
    <source>
        <dbReference type="Proteomes" id="UP000282837"/>
    </source>
</evidence>
<dbReference type="PRINTS" id="PR00081">
    <property type="entry name" value="GDHRDH"/>
</dbReference>
<gene>
    <name evidence="3" type="ORF">EOE18_08945</name>
</gene>
<dbReference type="InterPro" id="IPR036291">
    <property type="entry name" value="NAD(P)-bd_dom_sf"/>
</dbReference>
<dbReference type="PRINTS" id="PR00080">
    <property type="entry name" value="SDRFAMILY"/>
</dbReference>
<dbReference type="RefSeq" id="WP_127708538.1">
    <property type="nucleotide sequence ID" value="NZ_SACO01000005.1"/>
</dbReference>
<dbReference type="SUPFAM" id="SSF51735">
    <property type="entry name" value="NAD(P)-binding Rossmann-fold domains"/>
    <property type="match status" value="1"/>
</dbReference>
<protein>
    <submittedName>
        <fullName evidence="3">SDR family oxidoreductase</fullName>
    </submittedName>
</protein>
<dbReference type="AlphaFoldDB" id="A0A437N695"/>
<comment type="caution">
    <text evidence="3">The sequence shown here is derived from an EMBL/GenBank/DDBJ whole genome shotgun (WGS) entry which is preliminary data.</text>
</comment>
<dbReference type="PROSITE" id="PS00061">
    <property type="entry name" value="ADH_SHORT"/>
    <property type="match status" value="1"/>
</dbReference>
<dbReference type="OrthoDB" id="7255009at2"/>
<dbReference type="PANTHER" id="PTHR43477:SF1">
    <property type="entry name" value="DIHYDROANTICAPSIN 7-DEHYDROGENASE"/>
    <property type="match status" value="1"/>
</dbReference>
<comment type="similarity">
    <text evidence="1">Belongs to the short-chain dehydrogenases/reductases (SDR) family.</text>
</comment>